<organism evidence="1 2">
    <name type="scientific">Clavispora lusitaniae (strain ATCC 42720)</name>
    <name type="common">Yeast</name>
    <name type="synonym">Candida lusitaniae</name>
    <dbReference type="NCBI Taxonomy" id="306902"/>
    <lineage>
        <taxon>Eukaryota</taxon>
        <taxon>Fungi</taxon>
        <taxon>Dikarya</taxon>
        <taxon>Ascomycota</taxon>
        <taxon>Saccharomycotina</taxon>
        <taxon>Pichiomycetes</taxon>
        <taxon>Metschnikowiaceae</taxon>
        <taxon>Clavispora</taxon>
    </lineage>
</organism>
<dbReference type="InParanoid" id="C4Y9M6"/>
<name>C4Y9M6_CLAL4</name>
<accession>C4Y9M6</accession>
<dbReference type="Proteomes" id="UP000007703">
    <property type="component" value="Unassembled WGS sequence"/>
</dbReference>
<gene>
    <name evidence="1" type="ORF">CLUG_04916</name>
</gene>
<dbReference type="AlphaFoldDB" id="C4Y9M6"/>
<dbReference type="EMBL" id="CH408081">
    <property type="protein sequence ID" value="EEQ40789.1"/>
    <property type="molecule type" value="Genomic_DNA"/>
</dbReference>
<evidence type="ECO:0000313" key="1">
    <source>
        <dbReference type="EMBL" id="EEQ40789.1"/>
    </source>
</evidence>
<evidence type="ECO:0000313" key="2">
    <source>
        <dbReference type="Proteomes" id="UP000007703"/>
    </source>
</evidence>
<dbReference type="KEGG" id="clu:CLUG_04916"/>
<dbReference type="HOGENOM" id="CLU_1686385_0_0_1"/>
<dbReference type="VEuPathDB" id="FungiDB:CLUG_04916"/>
<sequence length="156" mass="17574">MKSSSFFSSASVSAVWNCENRFLNLLTFPVALGSAVTKSDSSGFHKGSFLWSLIISISSFGACERSRITEPSESSTKVSNWWKMAGSALPILIFLMTLSLERWTSFFMATFSATFLVNSSWRPPNLAVLSMEVEMKDLRIFSCVHITRHYNISKYR</sequence>
<proteinExistence type="predicted"/>
<protein>
    <submittedName>
        <fullName evidence="1">Uncharacterized protein</fullName>
    </submittedName>
</protein>
<reference evidence="1 2" key="1">
    <citation type="journal article" date="2009" name="Nature">
        <title>Evolution of pathogenicity and sexual reproduction in eight Candida genomes.</title>
        <authorList>
            <person name="Butler G."/>
            <person name="Rasmussen M.D."/>
            <person name="Lin M.F."/>
            <person name="Santos M.A."/>
            <person name="Sakthikumar S."/>
            <person name="Munro C.A."/>
            <person name="Rheinbay E."/>
            <person name="Grabherr M."/>
            <person name="Forche A."/>
            <person name="Reedy J.L."/>
            <person name="Agrafioti I."/>
            <person name="Arnaud M.B."/>
            <person name="Bates S."/>
            <person name="Brown A.J."/>
            <person name="Brunke S."/>
            <person name="Costanzo M.C."/>
            <person name="Fitzpatrick D.A."/>
            <person name="de Groot P.W."/>
            <person name="Harris D."/>
            <person name="Hoyer L.L."/>
            <person name="Hube B."/>
            <person name="Klis F.M."/>
            <person name="Kodira C."/>
            <person name="Lennard N."/>
            <person name="Logue M.E."/>
            <person name="Martin R."/>
            <person name="Neiman A.M."/>
            <person name="Nikolaou E."/>
            <person name="Quail M.A."/>
            <person name="Quinn J."/>
            <person name="Santos M.C."/>
            <person name="Schmitzberger F.F."/>
            <person name="Sherlock G."/>
            <person name="Shah P."/>
            <person name="Silverstein K.A."/>
            <person name="Skrzypek M.S."/>
            <person name="Soll D."/>
            <person name="Staggs R."/>
            <person name="Stansfield I."/>
            <person name="Stumpf M.P."/>
            <person name="Sudbery P.E."/>
            <person name="Srikantha T."/>
            <person name="Zeng Q."/>
            <person name="Berman J."/>
            <person name="Berriman M."/>
            <person name="Heitman J."/>
            <person name="Gow N.A."/>
            <person name="Lorenz M.C."/>
            <person name="Birren B.W."/>
            <person name="Kellis M."/>
            <person name="Cuomo C.A."/>
        </authorList>
    </citation>
    <scope>NUCLEOTIDE SEQUENCE [LARGE SCALE GENOMIC DNA]</scope>
    <source>
        <strain evidence="1 2">ATCC 42720</strain>
    </source>
</reference>